<accession>A0A9N7V491</accession>
<organism evidence="1 2">
    <name type="scientific">Pleuronectes platessa</name>
    <name type="common">European plaice</name>
    <dbReference type="NCBI Taxonomy" id="8262"/>
    <lineage>
        <taxon>Eukaryota</taxon>
        <taxon>Metazoa</taxon>
        <taxon>Chordata</taxon>
        <taxon>Craniata</taxon>
        <taxon>Vertebrata</taxon>
        <taxon>Euteleostomi</taxon>
        <taxon>Actinopterygii</taxon>
        <taxon>Neopterygii</taxon>
        <taxon>Teleostei</taxon>
        <taxon>Neoteleostei</taxon>
        <taxon>Acanthomorphata</taxon>
        <taxon>Carangaria</taxon>
        <taxon>Pleuronectiformes</taxon>
        <taxon>Pleuronectoidei</taxon>
        <taxon>Pleuronectidae</taxon>
        <taxon>Pleuronectes</taxon>
    </lineage>
</organism>
<dbReference type="EMBL" id="CADEAL010002824">
    <property type="protein sequence ID" value="CAB1442345.1"/>
    <property type="molecule type" value="Genomic_DNA"/>
</dbReference>
<dbReference type="AlphaFoldDB" id="A0A9N7V491"/>
<reference evidence="1" key="1">
    <citation type="submission" date="2020-03" db="EMBL/GenBank/DDBJ databases">
        <authorList>
            <person name="Weist P."/>
        </authorList>
    </citation>
    <scope>NUCLEOTIDE SEQUENCE</scope>
</reference>
<sequence>MTPHFSSLWTLMDQRATLRPSLSGPLCSLRPPSGRLQPGRSAGHRVATLESLKAGLVGADCCLIVLFRAAVHWGLQQGCMRSGATAVDAALKESNLAGSH</sequence>
<keyword evidence="2" id="KW-1185">Reference proteome</keyword>
<proteinExistence type="predicted"/>
<dbReference type="Proteomes" id="UP001153269">
    <property type="component" value="Unassembled WGS sequence"/>
</dbReference>
<evidence type="ECO:0000313" key="1">
    <source>
        <dbReference type="EMBL" id="CAB1442345.1"/>
    </source>
</evidence>
<gene>
    <name evidence="1" type="ORF">PLEPLA_LOCUS30017</name>
</gene>
<name>A0A9N7V491_PLEPL</name>
<evidence type="ECO:0000313" key="2">
    <source>
        <dbReference type="Proteomes" id="UP001153269"/>
    </source>
</evidence>
<comment type="caution">
    <text evidence="1">The sequence shown here is derived from an EMBL/GenBank/DDBJ whole genome shotgun (WGS) entry which is preliminary data.</text>
</comment>
<protein>
    <submittedName>
        <fullName evidence="1">Uncharacterized protein</fullName>
    </submittedName>
</protein>